<protein>
    <submittedName>
        <fullName evidence="2">Uncharacterized protein</fullName>
    </submittedName>
</protein>
<dbReference type="AlphaFoldDB" id="A0A916JNV3"/>
<evidence type="ECO:0000256" key="1">
    <source>
        <dbReference type="SAM" id="Phobius"/>
    </source>
</evidence>
<keyword evidence="3" id="KW-1185">Reference proteome</keyword>
<accession>A0A916JNV3</accession>
<keyword evidence="1" id="KW-1133">Transmembrane helix</keyword>
<dbReference type="KEGG" id="ptan:CRYO30217_02533"/>
<gene>
    <name evidence="2" type="ORF">CRYO30217_02533</name>
</gene>
<keyword evidence="1" id="KW-0472">Membrane</keyword>
<name>A0A916JNV3_9FLAO</name>
<evidence type="ECO:0000313" key="3">
    <source>
        <dbReference type="Proteomes" id="UP000683507"/>
    </source>
</evidence>
<feature type="transmembrane region" description="Helical" evidence="1">
    <location>
        <begin position="16"/>
        <end position="36"/>
    </location>
</feature>
<evidence type="ECO:0000313" key="2">
    <source>
        <dbReference type="EMBL" id="CAG5084661.1"/>
    </source>
</evidence>
<proteinExistence type="predicted"/>
<reference evidence="2" key="1">
    <citation type="submission" date="2021-04" db="EMBL/GenBank/DDBJ databases">
        <authorList>
            <person name="Rodrigo-Torres L."/>
            <person name="Arahal R. D."/>
            <person name="Lucena T."/>
        </authorList>
    </citation>
    <scope>NUCLEOTIDE SEQUENCE</scope>
    <source>
        <strain evidence="2">AS29M-1</strain>
    </source>
</reference>
<feature type="transmembrane region" description="Helical" evidence="1">
    <location>
        <begin position="83"/>
        <end position="106"/>
    </location>
</feature>
<dbReference type="EMBL" id="OU015584">
    <property type="protein sequence ID" value="CAG5084661.1"/>
    <property type="molecule type" value="Genomic_DNA"/>
</dbReference>
<dbReference type="Proteomes" id="UP000683507">
    <property type="component" value="Chromosome"/>
</dbReference>
<keyword evidence="1" id="KW-0812">Transmembrane</keyword>
<sequence length="110" mass="13005">MLNLKETYRNSRNKEYIILTAILILTVAIAIIFYFGEVSRNNTEIEELKQIPLSHIHDNINGAKYVKSKKIVELLEENKRTSLWYMSFFKIVAYVNFGAFLIVLLYKWKN</sequence>
<organism evidence="2 3">
    <name type="scientific">Parvicella tangerina</name>
    <dbReference type="NCBI Taxonomy" id="2829795"/>
    <lineage>
        <taxon>Bacteria</taxon>
        <taxon>Pseudomonadati</taxon>
        <taxon>Bacteroidota</taxon>
        <taxon>Flavobacteriia</taxon>
        <taxon>Flavobacteriales</taxon>
        <taxon>Parvicellaceae</taxon>
        <taxon>Parvicella</taxon>
    </lineage>
</organism>
<dbReference type="RefSeq" id="WP_258542754.1">
    <property type="nucleotide sequence ID" value="NZ_OU015584.1"/>
</dbReference>